<name>A0ABU9X4W6_9GAMM</name>
<proteinExistence type="predicted"/>
<gene>
    <name evidence="1" type="ORF">AAIR29_02210</name>
</gene>
<sequence>MVRPLKKRMIASTLILFRSFDFLPIPYNKHFYQRLGTAMLLVLSLVAAGLLSGCSQPPTDPSKQTIPTNSDQWQKKLGATFEQLPESDRQLLSRYMLRMKLSDAYESGAMPRITIKQALVQQREYERLHPNNPTGKKSPVAVNQRIDAMNTSTYPLALLPVKISDSDSLNQVKLQFMLSNHGLVPIESFKGNLLMKDAKLTEGKKFNVPLTQFKPAIEPEQSGKIVIESSIEDVNVMRAIRNAQDVTIEISEGVLLLTSGKQIEFKETIKK</sequence>
<dbReference type="RefSeq" id="WP_299216958.1">
    <property type="nucleotide sequence ID" value="NZ_JBDGHN010000002.1"/>
</dbReference>
<protein>
    <recommendedName>
        <fullName evidence="3">Lipoprotein</fullName>
    </recommendedName>
</protein>
<dbReference type="EMBL" id="JBDGHN010000002">
    <property type="protein sequence ID" value="MEN2750439.1"/>
    <property type="molecule type" value="Genomic_DNA"/>
</dbReference>
<evidence type="ECO:0000313" key="1">
    <source>
        <dbReference type="EMBL" id="MEN2750439.1"/>
    </source>
</evidence>
<accession>A0ABU9X4W6</accession>
<comment type="caution">
    <text evidence="1">The sequence shown here is derived from an EMBL/GenBank/DDBJ whole genome shotgun (WGS) entry which is preliminary data.</text>
</comment>
<evidence type="ECO:0000313" key="2">
    <source>
        <dbReference type="Proteomes" id="UP001461960"/>
    </source>
</evidence>
<dbReference type="Proteomes" id="UP001461960">
    <property type="component" value="Unassembled WGS sequence"/>
</dbReference>
<organism evidence="1 2">
    <name type="scientific">Psychrobacter saeujeotis</name>
    <dbReference type="NCBI Taxonomy" id="3143436"/>
    <lineage>
        <taxon>Bacteria</taxon>
        <taxon>Pseudomonadati</taxon>
        <taxon>Pseudomonadota</taxon>
        <taxon>Gammaproteobacteria</taxon>
        <taxon>Moraxellales</taxon>
        <taxon>Moraxellaceae</taxon>
        <taxon>Psychrobacter</taxon>
    </lineage>
</organism>
<reference evidence="1 2" key="1">
    <citation type="submission" date="2024-05" db="EMBL/GenBank/DDBJ databases">
        <authorList>
            <person name="Kim H.-Y."/>
            <person name="Kim E."/>
            <person name="Cai Y."/>
            <person name="Yang S.-M."/>
            <person name="Lee W."/>
        </authorList>
    </citation>
    <scope>NUCLEOTIDE SEQUENCE [LARGE SCALE GENOMIC DNA]</scope>
    <source>
        <strain evidence="1 2">FBL11</strain>
    </source>
</reference>
<evidence type="ECO:0008006" key="3">
    <source>
        <dbReference type="Google" id="ProtNLM"/>
    </source>
</evidence>
<keyword evidence="2" id="KW-1185">Reference proteome</keyword>